<organism evidence="5 6">
    <name type="scientific">Clostridium faecium</name>
    <dbReference type="NCBI Taxonomy" id="2762223"/>
    <lineage>
        <taxon>Bacteria</taxon>
        <taxon>Bacillati</taxon>
        <taxon>Bacillota</taxon>
        <taxon>Clostridia</taxon>
        <taxon>Eubacteriales</taxon>
        <taxon>Clostridiaceae</taxon>
        <taxon>Clostridium</taxon>
    </lineage>
</organism>
<dbReference type="Pfam" id="PF12833">
    <property type="entry name" value="HTH_18"/>
    <property type="match status" value="1"/>
</dbReference>
<gene>
    <name evidence="5" type="ORF">H9637_12270</name>
</gene>
<evidence type="ECO:0000256" key="2">
    <source>
        <dbReference type="ARBA" id="ARBA00023125"/>
    </source>
</evidence>
<dbReference type="InterPro" id="IPR018060">
    <property type="entry name" value="HTH_AraC"/>
</dbReference>
<evidence type="ECO:0000259" key="4">
    <source>
        <dbReference type="PROSITE" id="PS01124"/>
    </source>
</evidence>
<keyword evidence="6" id="KW-1185">Reference proteome</keyword>
<dbReference type="SMART" id="SM00342">
    <property type="entry name" value="HTH_ARAC"/>
    <property type="match status" value="1"/>
</dbReference>
<dbReference type="PROSITE" id="PS01124">
    <property type="entry name" value="HTH_ARAC_FAMILY_2"/>
    <property type="match status" value="1"/>
</dbReference>
<evidence type="ECO:0000256" key="3">
    <source>
        <dbReference type="ARBA" id="ARBA00023163"/>
    </source>
</evidence>
<dbReference type="InterPro" id="IPR009057">
    <property type="entry name" value="Homeodomain-like_sf"/>
</dbReference>
<dbReference type="InterPro" id="IPR018062">
    <property type="entry name" value="HTH_AraC-typ_CS"/>
</dbReference>
<proteinExistence type="predicted"/>
<evidence type="ECO:0000313" key="6">
    <source>
        <dbReference type="Proteomes" id="UP000627166"/>
    </source>
</evidence>
<keyword evidence="3" id="KW-0804">Transcription</keyword>
<evidence type="ECO:0000256" key="1">
    <source>
        <dbReference type="ARBA" id="ARBA00023015"/>
    </source>
</evidence>
<comment type="caution">
    <text evidence="5">The sequence shown here is derived from an EMBL/GenBank/DDBJ whole genome shotgun (WGS) entry which is preliminary data.</text>
</comment>
<sequence length="247" mass="28477">MKNHICKTIEKFFLCTHIPTKAFNYDGTLIHSVGYNERLEHIFDANNIYEMVQSKISNKNGDSIITVTTVDNIKFTAYDICPNNVNRGLYIIGPYVSHKSKDIDIVFKPNCCIPHLISLLTNIAKDSPYIKQRQAIGKMPYSLHVKKALDYIDARYNESITLEDISDYLKINKCYFCNIIKKETGKTFSQLLNEVRIEKSKELLLKENSSILDVALSVGFNNQNYYNMTFKKLTNMTPLEFRNSKTT</sequence>
<dbReference type="SUPFAM" id="SSF46689">
    <property type="entry name" value="Homeodomain-like"/>
    <property type="match status" value="2"/>
</dbReference>
<dbReference type="PANTHER" id="PTHR43280">
    <property type="entry name" value="ARAC-FAMILY TRANSCRIPTIONAL REGULATOR"/>
    <property type="match status" value="1"/>
</dbReference>
<name>A0ABR8YUE0_9CLOT</name>
<accession>A0ABR8YUE0</accession>
<keyword evidence="1" id="KW-0805">Transcription regulation</keyword>
<evidence type="ECO:0000313" key="5">
    <source>
        <dbReference type="EMBL" id="MBD8047809.1"/>
    </source>
</evidence>
<dbReference type="Proteomes" id="UP000627166">
    <property type="component" value="Unassembled WGS sequence"/>
</dbReference>
<protein>
    <submittedName>
        <fullName evidence="5">Helix-turn-helix transcriptional regulator</fullName>
    </submittedName>
</protein>
<dbReference type="PANTHER" id="PTHR43280:SF28">
    <property type="entry name" value="HTH-TYPE TRANSCRIPTIONAL ACTIVATOR RHAS"/>
    <property type="match status" value="1"/>
</dbReference>
<dbReference type="PROSITE" id="PS00041">
    <property type="entry name" value="HTH_ARAC_FAMILY_1"/>
    <property type="match status" value="1"/>
</dbReference>
<dbReference type="Gene3D" id="1.10.10.60">
    <property type="entry name" value="Homeodomain-like"/>
    <property type="match status" value="2"/>
</dbReference>
<keyword evidence="2" id="KW-0238">DNA-binding</keyword>
<reference evidence="5 6" key="1">
    <citation type="submission" date="2020-08" db="EMBL/GenBank/DDBJ databases">
        <title>A Genomic Blueprint of the Chicken Gut Microbiome.</title>
        <authorList>
            <person name="Gilroy R."/>
            <person name="Ravi A."/>
            <person name="Getino M."/>
            <person name="Pursley I."/>
            <person name="Horton D.L."/>
            <person name="Alikhan N.-F."/>
            <person name="Baker D."/>
            <person name="Gharbi K."/>
            <person name="Hall N."/>
            <person name="Watson M."/>
            <person name="Adriaenssens E.M."/>
            <person name="Foster-Nyarko E."/>
            <person name="Jarju S."/>
            <person name="Secka A."/>
            <person name="Antonio M."/>
            <person name="Oren A."/>
            <person name="Chaudhuri R."/>
            <person name="La Ragione R.M."/>
            <person name="Hildebrand F."/>
            <person name="Pallen M.J."/>
        </authorList>
    </citation>
    <scope>NUCLEOTIDE SEQUENCE [LARGE SCALE GENOMIC DNA]</scope>
    <source>
        <strain evidence="5 6">N37</strain>
    </source>
</reference>
<feature type="domain" description="HTH araC/xylS-type" evidence="4">
    <location>
        <begin position="146"/>
        <end position="244"/>
    </location>
</feature>
<dbReference type="EMBL" id="JACSQB010000098">
    <property type="protein sequence ID" value="MBD8047809.1"/>
    <property type="molecule type" value="Genomic_DNA"/>
</dbReference>